<keyword evidence="4" id="KW-0808">Transferase</keyword>
<keyword evidence="15" id="KW-1185">Reference proteome</keyword>
<protein>
    <recommendedName>
        <fullName evidence="2">non-specific serine/threonine protein kinase</fullName>
        <ecNumber evidence="2">2.7.11.1</ecNumber>
    </recommendedName>
</protein>
<proteinExistence type="inferred from homology"/>
<dbReference type="GO" id="GO:0005773">
    <property type="term" value="C:vacuole"/>
    <property type="evidence" value="ECO:0007669"/>
    <property type="project" value="UniProtKB-ARBA"/>
</dbReference>
<dbReference type="OrthoDB" id="5800476at2759"/>
<dbReference type="EMBL" id="LT553527">
    <property type="protein sequence ID" value="SAM01567.1"/>
    <property type="molecule type" value="Genomic_DNA"/>
</dbReference>
<dbReference type="AlphaFoldDB" id="A0A168P0Q9"/>
<dbReference type="PANTHER" id="PTHR11909">
    <property type="entry name" value="CASEIN KINASE-RELATED"/>
    <property type="match status" value="1"/>
</dbReference>
<feature type="compositionally biased region" description="Low complexity" evidence="12">
    <location>
        <begin position="342"/>
        <end position="371"/>
    </location>
</feature>
<evidence type="ECO:0000256" key="12">
    <source>
        <dbReference type="SAM" id="MobiDB-lite"/>
    </source>
</evidence>
<dbReference type="InParanoid" id="A0A168P0Q9"/>
<dbReference type="Proteomes" id="UP000078561">
    <property type="component" value="Unassembled WGS sequence"/>
</dbReference>
<evidence type="ECO:0000256" key="5">
    <source>
        <dbReference type="ARBA" id="ARBA00022741"/>
    </source>
</evidence>
<dbReference type="GO" id="GO:0005524">
    <property type="term" value="F:ATP binding"/>
    <property type="evidence" value="ECO:0007669"/>
    <property type="project" value="UniProtKB-UniRule"/>
</dbReference>
<dbReference type="STRING" id="4829.A0A168P0Q9"/>
<keyword evidence="7 10" id="KW-0067">ATP-binding</keyword>
<keyword evidence="5 10" id="KW-0547">Nucleotide-binding</keyword>
<feature type="compositionally biased region" description="Polar residues" evidence="12">
    <location>
        <begin position="373"/>
        <end position="393"/>
    </location>
</feature>
<evidence type="ECO:0000256" key="7">
    <source>
        <dbReference type="ARBA" id="ARBA00022840"/>
    </source>
</evidence>
<dbReference type="InterPro" id="IPR017441">
    <property type="entry name" value="Protein_kinase_ATP_BS"/>
</dbReference>
<keyword evidence="3 11" id="KW-0723">Serine/threonine-protein kinase</keyword>
<dbReference type="InterPro" id="IPR008271">
    <property type="entry name" value="Ser/Thr_kinase_AS"/>
</dbReference>
<evidence type="ECO:0000256" key="2">
    <source>
        <dbReference type="ARBA" id="ARBA00012513"/>
    </source>
</evidence>
<evidence type="ECO:0000256" key="10">
    <source>
        <dbReference type="PROSITE-ProRule" id="PRU10141"/>
    </source>
</evidence>
<feature type="region of interest" description="Disordered" evidence="12">
    <location>
        <begin position="341"/>
        <end position="404"/>
    </location>
</feature>
<reference evidence="14" key="1">
    <citation type="submission" date="2016-04" db="EMBL/GenBank/DDBJ databases">
        <authorList>
            <person name="Evans L.H."/>
            <person name="Alamgir A."/>
            <person name="Owens N."/>
            <person name="Weber N.D."/>
            <person name="Virtaneva K."/>
            <person name="Barbian K."/>
            <person name="Babar A."/>
            <person name="Rosenke K."/>
        </authorList>
    </citation>
    <scope>NUCLEOTIDE SEQUENCE [LARGE SCALE GENOMIC DNA]</scope>
    <source>
        <strain evidence="14">CBS 101.48</strain>
    </source>
</reference>
<evidence type="ECO:0000313" key="15">
    <source>
        <dbReference type="Proteomes" id="UP000078561"/>
    </source>
</evidence>
<dbReference type="FunFam" id="1.10.510.10:FF:000160">
    <property type="entry name" value="Casein kinase I 1"/>
    <property type="match status" value="1"/>
</dbReference>
<evidence type="ECO:0000256" key="11">
    <source>
        <dbReference type="RuleBase" id="RU000304"/>
    </source>
</evidence>
<evidence type="ECO:0000313" key="14">
    <source>
        <dbReference type="EMBL" id="SAM01567.1"/>
    </source>
</evidence>
<dbReference type="PROSITE" id="PS00107">
    <property type="entry name" value="PROTEIN_KINASE_ATP"/>
    <property type="match status" value="1"/>
</dbReference>
<dbReference type="PROSITE" id="PS50011">
    <property type="entry name" value="PROTEIN_KINASE_DOM"/>
    <property type="match status" value="1"/>
</dbReference>
<dbReference type="FunFam" id="3.30.200.20:FF:000538">
    <property type="entry name" value="Putative Casein kinase I"/>
    <property type="match status" value="1"/>
</dbReference>
<evidence type="ECO:0000256" key="3">
    <source>
        <dbReference type="ARBA" id="ARBA00022527"/>
    </source>
</evidence>
<dbReference type="CDD" id="cd14127">
    <property type="entry name" value="STKc_CK1_fungal"/>
    <property type="match status" value="1"/>
</dbReference>
<dbReference type="FunCoup" id="A0A168P0Q9">
    <property type="interactions" value="633"/>
</dbReference>
<keyword evidence="6" id="KW-0418">Kinase</keyword>
<dbReference type="InterPro" id="IPR000719">
    <property type="entry name" value="Prot_kinase_dom"/>
</dbReference>
<gene>
    <name evidence="14" type="primary">ABSGL_07308.1 scaffold 8717</name>
</gene>
<comment type="catalytic activity">
    <reaction evidence="9">
        <text>L-seryl-[protein] + ATP = O-phospho-L-seryl-[protein] + ADP + H(+)</text>
        <dbReference type="Rhea" id="RHEA:17989"/>
        <dbReference type="Rhea" id="RHEA-COMP:9863"/>
        <dbReference type="Rhea" id="RHEA-COMP:11604"/>
        <dbReference type="ChEBI" id="CHEBI:15378"/>
        <dbReference type="ChEBI" id="CHEBI:29999"/>
        <dbReference type="ChEBI" id="CHEBI:30616"/>
        <dbReference type="ChEBI" id="CHEBI:83421"/>
        <dbReference type="ChEBI" id="CHEBI:456216"/>
        <dbReference type="EC" id="2.7.11.1"/>
    </reaction>
</comment>
<dbReference type="Pfam" id="PF00069">
    <property type="entry name" value="Pkinase"/>
    <property type="match status" value="1"/>
</dbReference>
<dbReference type="EC" id="2.7.11.1" evidence="2"/>
<dbReference type="SMART" id="SM00220">
    <property type="entry name" value="S_TKc"/>
    <property type="match status" value="1"/>
</dbReference>
<evidence type="ECO:0000256" key="6">
    <source>
        <dbReference type="ARBA" id="ARBA00022777"/>
    </source>
</evidence>
<dbReference type="InterPro" id="IPR050235">
    <property type="entry name" value="CK1_Ser-Thr_kinase"/>
</dbReference>
<comment type="similarity">
    <text evidence="1">Belongs to the protein kinase superfamily. CK1 Ser/Thr protein kinase family. Casein kinase I subfamily.</text>
</comment>
<evidence type="ECO:0000256" key="8">
    <source>
        <dbReference type="ARBA" id="ARBA00047899"/>
    </source>
</evidence>
<evidence type="ECO:0000259" key="13">
    <source>
        <dbReference type="PROSITE" id="PS50011"/>
    </source>
</evidence>
<dbReference type="SUPFAM" id="SSF56112">
    <property type="entry name" value="Protein kinase-like (PK-like)"/>
    <property type="match status" value="1"/>
</dbReference>
<dbReference type="OMA" id="SKGHNYH"/>
<dbReference type="InterPro" id="IPR011009">
    <property type="entry name" value="Kinase-like_dom_sf"/>
</dbReference>
<sequence length="419" mass="47643">MPSPTTATPSTSTSSHNVVGVHYKVGKKIGEGSFGVIYEGTNLLNNQQVAIKFEPRKSDAPQLRDEYRTYKVMAGTVGIPNVYYFGQEGLHNILVIDLLGPSLEDMFDVCGRRFSVKTVAMLAKQMINRVQTIHEKSLIYRDIKPDNFLIGKPGSNYANNIFMVDFGMAKLYRDPKTRQHIPYRERKSLSGTARYMSINTHLGREQSRRDDLEALGHVFMYFLRGSLPWQGLKAATNKQKYEKIGEKKQTTNVKDLCTGYPEEFGIYLQYVRKLGFEESPDYDFLRELFTKVIKNLGQVEDNVFDWCLLNNGKGWETMTKRQASRQGLPAPAKKVIENNLRQSTQPTSRQHSSSPQPQEQQQQQQRFSHQEVPGNQSSPVLGTTAGVTGNHTLPTPLDRDYDQPKKSSFWRKLTCGICQ</sequence>
<feature type="binding site" evidence="10">
    <location>
        <position position="52"/>
    </location>
    <ligand>
        <name>ATP</name>
        <dbReference type="ChEBI" id="CHEBI:30616"/>
    </ligand>
</feature>
<dbReference type="Gene3D" id="1.10.510.10">
    <property type="entry name" value="Transferase(Phosphotransferase) domain 1"/>
    <property type="match status" value="1"/>
</dbReference>
<dbReference type="GO" id="GO:0004674">
    <property type="term" value="F:protein serine/threonine kinase activity"/>
    <property type="evidence" value="ECO:0007669"/>
    <property type="project" value="UniProtKB-KW"/>
</dbReference>
<comment type="catalytic activity">
    <reaction evidence="8">
        <text>L-threonyl-[protein] + ATP = O-phospho-L-threonyl-[protein] + ADP + H(+)</text>
        <dbReference type="Rhea" id="RHEA:46608"/>
        <dbReference type="Rhea" id="RHEA-COMP:11060"/>
        <dbReference type="Rhea" id="RHEA-COMP:11605"/>
        <dbReference type="ChEBI" id="CHEBI:15378"/>
        <dbReference type="ChEBI" id="CHEBI:30013"/>
        <dbReference type="ChEBI" id="CHEBI:30616"/>
        <dbReference type="ChEBI" id="CHEBI:61977"/>
        <dbReference type="ChEBI" id="CHEBI:456216"/>
        <dbReference type="EC" id="2.7.11.1"/>
    </reaction>
</comment>
<evidence type="ECO:0000256" key="9">
    <source>
        <dbReference type="ARBA" id="ARBA00048679"/>
    </source>
</evidence>
<organism evidence="14">
    <name type="scientific">Absidia glauca</name>
    <name type="common">Pin mould</name>
    <dbReference type="NCBI Taxonomy" id="4829"/>
    <lineage>
        <taxon>Eukaryota</taxon>
        <taxon>Fungi</taxon>
        <taxon>Fungi incertae sedis</taxon>
        <taxon>Mucoromycota</taxon>
        <taxon>Mucoromycotina</taxon>
        <taxon>Mucoromycetes</taxon>
        <taxon>Mucorales</taxon>
        <taxon>Cunninghamellaceae</taxon>
        <taxon>Absidia</taxon>
    </lineage>
</organism>
<evidence type="ECO:0000256" key="1">
    <source>
        <dbReference type="ARBA" id="ARBA00005926"/>
    </source>
</evidence>
<feature type="domain" description="Protein kinase" evidence="13">
    <location>
        <begin position="23"/>
        <end position="372"/>
    </location>
</feature>
<dbReference type="PROSITE" id="PS00108">
    <property type="entry name" value="PROTEIN_KINASE_ST"/>
    <property type="match status" value="1"/>
</dbReference>
<accession>A0A168P0Q9</accession>
<name>A0A168P0Q9_ABSGL</name>
<evidence type="ECO:0000256" key="4">
    <source>
        <dbReference type="ARBA" id="ARBA00022679"/>
    </source>
</evidence>